<evidence type="ECO:0000256" key="2">
    <source>
        <dbReference type="SAM" id="Phobius"/>
    </source>
</evidence>
<dbReference type="GO" id="GO:0051301">
    <property type="term" value="P:cell division"/>
    <property type="evidence" value="ECO:0007669"/>
    <property type="project" value="UniProtKB-KW"/>
</dbReference>
<dbReference type="Proteomes" id="UP000576209">
    <property type="component" value="Unassembled WGS sequence"/>
</dbReference>
<evidence type="ECO:0000256" key="1">
    <source>
        <dbReference type="SAM" id="Coils"/>
    </source>
</evidence>
<dbReference type="SUPFAM" id="SSF58100">
    <property type="entry name" value="Bacterial hemolysins"/>
    <property type="match status" value="1"/>
</dbReference>
<reference evidence="4 5" key="1">
    <citation type="submission" date="2020-08" db="EMBL/GenBank/DDBJ databases">
        <title>Genomic Encyclopedia of Type Strains, Phase IV (KMG-IV): sequencing the most valuable type-strain genomes for metagenomic binning, comparative biology and taxonomic classification.</title>
        <authorList>
            <person name="Goeker M."/>
        </authorList>
    </citation>
    <scope>NUCLEOTIDE SEQUENCE [LARGE SCALE GENOMIC DNA]</scope>
    <source>
        <strain evidence="4 5">DSM 105137</strain>
    </source>
</reference>
<sequence>MRFLLYLLFFCLCTSVSAQKRGNPALSEGTPLQFQFDTMLDVSNRYREQDQEFKVVRRVYLDAFMNNVSDSISVYTKRISQLEADKARLQDQIEGNASQVADRDATITALNAERDSVSLLGFQLAKDTYSIIMWSLVIGLLVFTLIAVAGTRVAAANNNELKRERDKLASELEQSRKSRLTVEQDLRRQLQDEINRRNR</sequence>
<comment type="caution">
    <text evidence="4">The sequence shown here is derived from an EMBL/GenBank/DDBJ whole genome shotgun (WGS) entry which is preliminary data.</text>
</comment>
<dbReference type="AlphaFoldDB" id="A0A840E052"/>
<evidence type="ECO:0000313" key="4">
    <source>
        <dbReference type="EMBL" id="MBB4078894.1"/>
    </source>
</evidence>
<keyword evidence="2" id="KW-1133">Transmembrane helix</keyword>
<dbReference type="RefSeq" id="WP_183495150.1">
    <property type="nucleotide sequence ID" value="NZ_JACIFF010000003.1"/>
</dbReference>
<organism evidence="4 5">
    <name type="scientific">Neolewinella aquimaris</name>
    <dbReference type="NCBI Taxonomy" id="1835722"/>
    <lineage>
        <taxon>Bacteria</taxon>
        <taxon>Pseudomonadati</taxon>
        <taxon>Bacteroidota</taxon>
        <taxon>Saprospiria</taxon>
        <taxon>Saprospirales</taxon>
        <taxon>Lewinellaceae</taxon>
        <taxon>Neolewinella</taxon>
    </lineage>
</organism>
<gene>
    <name evidence="4" type="ORF">GGR28_001511</name>
</gene>
<accession>A0A840E052</accession>
<keyword evidence="1" id="KW-0175">Coiled coil</keyword>
<keyword evidence="5" id="KW-1185">Reference proteome</keyword>
<proteinExistence type="predicted"/>
<keyword evidence="2" id="KW-0812">Transmembrane</keyword>
<feature type="signal peptide" evidence="3">
    <location>
        <begin position="1"/>
        <end position="18"/>
    </location>
</feature>
<keyword evidence="3" id="KW-0732">Signal</keyword>
<name>A0A840E052_9BACT</name>
<feature type="coiled-coil region" evidence="1">
    <location>
        <begin position="72"/>
        <end position="99"/>
    </location>
</feature>
<feature type="chain" id="PRO_5032282053" evidence="3">
    <location>
        <begin position="19"/>
        <end position="199"/>
    </location>
</feature>
<evidence type="ECO:0000256" key="3">
    <source>
        <dbReference type="SAM" id="SignalP"/>
    </source>
</evidence>
<dbReference type="EMBL" id="JACIFF010000003">
    <property type="protein sequence ID" value="MBB4078894.1"/>
    <property type="molecule type" value="Genomic_DNA"/>
</dbReference>
<protein>
    <submittedName>
        <fullName evidence="4">Cell division septum initiation protein DivIVA</fullName>
    </submittedName>
</protein>
<keyword evidence="4" id="KW-0132">Cell division</keyword>
<keyword evidence="2" id="KW-0472">Membrane</keyword>
<evidence type="ECO:0000313" key="5">
    <source>
        <dbReference type="Proteomes" id="UP000576209"/>
    </source>
</evidence>
<keyword evidence="4" id="KW-0131">Cell cycle</keyword>
<feature type="transmembrane region" description="Helical" evidence="2">
    <location>
        <begin position="131"/>
        <end position="155"/>
    </location>
</feature>